<evidence type="ECO:0000259" key="14">
    <source>
        <dbReference type="PROSITE" id="PS50950"/>
    </source>
</evidence>
<protein>
    <recommendedName>
        <fullName evidence="14">THAP-type domain-containing protein</fullName>
    </recommendedName>
</protein>
<evidence type="ECO:0000256" key="13">
    <source>
        <dbReference type="SAM" id="MobiDB-lite"/>
    </source>
</evidence>
<keyword evidence="16" id="KW-1185">Reference proteome</keyword>
<dbReference type="InterPro" id="IPR038441">
    <property type="entry name" value="THAP_Znf_sf"/>
</dbReference>
<name>A0ABN8IMR5_9NEOP</name>
<feature type="compositionally biased region" description="Basic residues" evidence="13">
    <location>
        <begin position="390"/>
        <end position="404"/>
    </location>
</feature>
<sequence length="414" mass="46060">MKKEGQDMAKACCVDGCIAKDVIYFRFPNSRTRCKKWVEAIKLSSRPSHNSLLCSAHFSPQDYSLVRGKVRLKPKVVPSLVQTEAPKPNETKNSHTGPGLDKTDEAEGRTQETEIEINGIEKVDETEKNEETTLNRKYANSKKNAKSATRYVKSRGIGRSRKTGRREQNLTRGRKRKTSDSVTIRPCAEEEKGDIEELLTYYHIKQNKDVAERQNAELLRERERQTSQDGDSGSGAVDIVPSATETEAEPVFIEVSANQDKHRRGSGSPRDCLMLLESVQVELDPNDLLPPEGEEPEGPKEIIVLDDSSRVEEPISLLTSSDEDDVIVQEPHIDTVLISDESDEDDKPLAGLAGLAGRSARASPPRALLVWRVCRACGFSAASEAQLARHRRAHGRGAKRRHSLPCRLRGHEPA</sequence>
<evidence type="ECO:0000256" key="11">
    <source>
        <dbReference type="ARBA" id="ARBA00023306"/>
    </source>
</evidence>
<proteinExistence type="inferred from homology"/>
<dbReference type="PANTHER" id="PTHR46600:SF1">
    <property type="entry name" value="THAP DOMAIN-CONTAINING PROTEIN 1"/>
    <property type="match status" value="1"/>
</dbReference>
<organism evidence="15 16">
    <name type="scientific">Iphiclides podalirius</name>
    <name type="common">scarce swallowtail</name>
    <dbReference type="NCBI Taxonomy" id="110791"/>
    <lineage>
        <taxon>Eukaryota</taxon>
        <taxon>Metazoa</taxon>
        <taxon>Ecdysozoa</taxon>
        <taxon>Arthropoda</taxon>
        <taxon>Hexapoda</taxon>
        <taxon>Insecta</taxon>
        <taxon>Pterygota</taxon>
        <taxon>Neoptera</taxon>
        <taxon>Endopterygota</taxon>
        <taxon>Lepidoptera</taxon>
        <taxon>Glossata</taxon>
        <taxon>Ditrysia</taxon>
        <taxon>Papilionoidea</taxon>
        <taxon>Papilionidae</taxon>
        <taxon>Papilioninae</taxon>
        <taxon>Iphiclides</taxon>
    </lineage>
</organism>
<evidence type="ECO:0000256" key="5">
    <source>
        <dbReference type="ARBA" id="ARBA00022833"/>
    </source>
</evidence>
<dbReference type="InterPro" id="IPR006612">
    <property type="entry name" value="THAP_Znf"/>
</dbReference>
<keyword evidence="10" id="KW-0539">Nucleus</keyword>
<evidence type="ECO:0000256" key="1">
    <source>
        <dbReference type="ARBA" id="ARBA00004642"/>
    </source>
</evidence>
<gene>
    <name evidence="15" type="ORF">IPOD504_LOCUS11675</name>
</gene>
<keyword evidence="6" id="KW-0805">Transcription regulation</keyword>
<dbReference type="EMBL" id="OW152841">
    <property type="protein sequence ID" value="CAH2062078.1"/>
    <property type="molecule type" value="Genomic_DNA"/>
</dbReference>
<keyword evidence="7" id="KW-0175">Coiled coil</keyword>
<dbReference type="Pfam" id="PF05485">
    <property type="entry name" value="THAP"/>
    <property type="match status" value="1"/>
</dbReference>
<feature type="region of interest" description="Disordered" evidence="13">
    <location>
        <begin position="390"/>
        <end position="414"/>
    </location>
</feature>
<evidence type="ECO:0000256" key="6">
    <source>
        <dbReference type="ARBA" id="ARBA00023015"/>
    </source>
</evidence>
<dbReference type="Gene3D" id="6.20.210.20">
    <property type="entry name" value="THAP domain"/>
    <property type="match status" value="1"/>
</dbReference>
<evidence type="ECO:0000256" key="12">
    <source>
        <dbReference type="PROSITE-ProRule" id="PRU00309"/>
    </source>
</evidence>
<dbReference type="PROSITE" id="PS50950">
    <property type="entry name" value="ZF_THAP"/>
    <property type="match status" value="1"/>
</dbReference>
<evidence type="ECO:0000256" key="9">
    <source>
        <dbReference type="ARBA" id="ARBA00023163"/>
    </source>
</evidence>
<comment type="subcellular location">
    <subcellularLocation>
        <location evidence="1">Nucleus</location>
        <location evidence="1">Nucleoplasm</location>
    </subcellularLocation>
</comment>
<evidence type="ECO:0000313" key="16">
    <source>
        <dbReference type="Proteomes" id="UP000837857"/>
    </source>
</evidence>
<dbReference type="SMART" id="SM00692">
    <property type="entry name" value="DM3"/>
    <property type="match status" value="1"/>
</dbReference>
<dbReference type="SUPFAM" id="SSF57716">
    <property type="entry name" value="Glucocorticoid receptor-like (DNA-binding domain)"/>
    <property type="match status" value="1"/>
</dbReference>
<reference evidence="15" key="1">
    <citation type="submission" date="2022-03" db="EMBL/GenBank/DDBJ databases">
        <authorList>
            <person name="Martin H S."/>
        </authorList>
    </citation>
    <scope>NUCLEOTIDE SEQUENCE</scope>
</reference>
<feature type="non-terminal residue" evidence="15">
    <location>
        <position position="1"/>
    </location>
</feature>
<dbReference type="PANTHER" id="PTHR46600">
    <property type="entry name" value="THAP DOMAIN-CONTAINING"/>
    <property type="match status" value="1"/>
</dbReference>
<keyword evidence="11" id="KW-0131">Cell cycle</keyword>
<evidence type="ECO:0000256" key="2">
    <source>
        <dbReference type="ARBA" id="ARBA00006177"/>
    </source>
</evidence>
<keyword evidence="5" id="KW-0862">Zinc</keyword>
<feature type="region of interest" description="Disordered" evidence="13">
    <location>
        <begin position="79"/>
        <end position="182"/>
    </location>
</feature>
<feature type="compositionally biased region" description="Basic and acidic residues" evidence="13">
    <location>
        <begin position="101"/>
        <end position="112"/>
    </location>
</feature>
<evidence type="ECO:0000313" key="15">
    <source>
        <dbReference type="EMBL" id="CAH2062078.1"/>
    </source>
</evidence>
<evidence type="ECO:0000256" key="8">
    <source>
        <dbReference type="ARBA" id="ARBA00023125"/>
    </source>
</evidence>
<feature type="compositionally biased region" description="Basic residues" evidence="13">
    <location>
        <begin position="152"/>
        <end position="164"/>
    </location>
</feature>
<keyword evidence="3" id="KW-0479">Metal-binding</keyword>
<keyword evidence="8 12" id="KW-0238">DNA-binding</keyword>
<feature type="compositionally biased region" description="Basic and acidic residues" evidence="13">
    <location>
        <begin position="119"/>
        <end position="134"/>
    </location>
</feature>
<keyword evidence="9" id="KW-0804">Transcription</keyword>
<evidence type="ECO:0000256" key="4">
    <source>
        <dbReference type="ARBA" id="ARBA00022771"/>
    </source>
</evidence>
<evidence type="ECO:0000256" key="7">
    <source>
        <dbReference type="ARBA" id="ARBA00023054"/>
    </source>
</evidence>
<evidence type="ECO:0000256" key="3">
    <source>
        <dbReference type="ARBA" id="ARBA00022723"/>
    </source>
</evidence>
<comment type="similarity">
    <text evidence="2">Belongs to the THAP1 family.</text>
</comment>
<dbReference type="Proteomes" id="UP000837857">
    <property type="component" value="Chromosome 29"/>
</dbReference>
<evidence type="ECO:0000256" key="10">
    <source>
        <dbReference type="ARBA" id="ARBA00023242"/>
    </source>
</evidence>
<feature type="domain" description="THAP-type" evidence="14">
    <location>
        <begin position="8"/>
        <end position="81"/>
    </location>
</feature>
<dbReference type="SMART" id="SM00980">
    <property type="entry name" value="THAP"/>
    <property type="match status" value="1"/>
</dbReference>
<dbReference type="InterPro" id="IPR026516">
    <property type="entry name" value="THAP1/10"/>
</dbReference>
<keyword evidence="4 12" id="KW-0863">Zinc-finger</keyword>
<accession>A0ABN8IMR5</accession>
<feature type="region of interest" description="Disordered" evidence="13">
    <location>
        <begin position="219"/>
        <end position="245"/>
    </location>
</feature>